<proteinExistence type="predicted"/>
<dbReference type="SUPFAM" id="SSF56112">
    <property type="entry name" value="Protein kinase-like (PK-like)"/>
    <property type="match status" value="1"/>
</dbReference>
<evidence type="ECO:0000313" key="2">
    <source>
        <dbReference type="EMBL" id="RCH84969.1"/>
    </source>
</evidence>
<dbReference type="SUPFAM" id="SSF50985">
    <property type="entry name" value="RCC1/BLIP-II"/>
    <property type="match status" value="1"/>
</dbReference>
<dbReference type="PANTHER" id="PTHR43173">
    <property type="entry name" value="ABC1 FAMILY PROTEIN"/>
    <property type="match status" value="1"/>
</dbReference>
<keyword evidence="3" id="KW-1185">Reference proteome</keyword>
<dbReference type="SUPFAM" id="SSF81383">
    <property type="entry name" value="F-box domain"/>
    <property type="match status" value="1"/>
</dbReference>
<feature type="domain" description="F-box" evidence="1">
    <location>
        <begin position="287"/>
        <end position="333"/>
    </location>
</feature>
<dbReference type="EMBL" id="PJQM01004295">
    <property type="protein sequence ID" value="RCH84969.1"/>
    <property type="molecule type" value="Genomic_DNA"/>
</dbReference>
<sequence>NAQKAWMHLQKEKSLKEKVYVPKVYEEYSSTRVLVCEWVDGIQLTDRDKLKSQGMDYTEAMNISVEAFASQIFRSGFVHGDPHPGNVLVRRHPKIKNQVQVILIDHGLYIQETEKFRREYCELWEALFMLDIPKMNRICELWGIHDANMFASITLQRPFSGKKSIDQAVDTQEMYEMQIHMKDRIKHFLRDQAKFPKELIFISRNMNIVRANNKSVGSPVNRLNVMARWAVQCTDNRGTWLSWRSVIFESTLLLMNVGFWLMRLRDEANKLFFGTKAKGLEDILDERMKDEMYKQDIFEEILTYIEAEDLLALSLVCHQLYHLTRHESIWKKKCFKEFEISPDISSRHTSWKRLYFSLRNPTIYIWNSCCIYSQGVSSIPVDSLVAKDIVSVDADCAFLYALDRSGRLWNQNHRRKDFKTMINTQLQSFAIRESFCVGLDKAGDVWFWNDQVCKKEKIHYNEFGADAVQITCTYAVSDLDDHSDYICFVLTNEGRVYFLREILYHDETKEVYFDMQLEDTIIQIVGLTYNHILVLTQSGRVLLMNVREFQAFKENPDDFIIDLKHFGGLSKRSIAGGFRRFVVYTDNGEALFGDIDAKADTTPIFKNYSIHKISFGPDYYGIITKKGELIVGNSNNEDGEDGTWNNDVEYVPEFRGKYLIDVSFSETKNVALVIDLK</sequence>
<dbReference type="STRING" id="4846.A0A367J547"/>
<comment type="caution">
    <text evidence="2">The sequence shown here is derived from an EMBL/GenBank/DDBJ whole genome shotgun (WGS) entry which is preliminary data.</text>
</comment>
<evidence type="ECO:0000259" key="1">
    <source>
        <dbReference type="PROSITE" id="PS50181"/>
    </source>
</evidence>
<feature type="non-terminal residue" evidence="2">
    <location>
        <position position="1"/>
    </location>
</feature>
<dbReference type="Pfam" id="PF12937">
    <property type="entry name" value="F-box-like"/>
    <property type="match status" value="1"/>
</dbReference>
<organism evidence="2 3">
    <name type="scientific">Rhizopus stolonifer</name>
    <name type="common">Rhizopus nigricans</name>
    <dbReference type="NCBI Taxonomy" id="4846"/>
    <lineage>
        <taxon>Eukaryota</taxon>
        <taxon>Fungi</taxon>
        <taxon>Fungi incertae sedis</taxon>
        <taxon>Mucoromycota</taxon>
        <taxon>Mucoromycotina</taxon>
        <taxon>Mucoromycetes</taxon>
        <taxon>Mucorales</taxon>
        <taxon>Mucorineae</taxon>
        <taxon>Rhizopodaceae</taxon>
        <taxon>Rhizopus</taxon>
    </lineage>
</organism>
<dbReference type="InterPro" id="IPR004147">
    <property type="entry name" value="ABC1_dom"/>
</dbReference>
<reference evidence="2 3" key="1">
    <citation type="journal article" date="2018" name="G3 (Bethesda)">
        <title>Phylogenetic and Phylogenomic Definition of Rhizopus Species.</title>
        <authorList>
            <person name="Gryganskyi A.P."/>
            <person name="Golan J."/>
            <person name="Dolatabadi S."/>
            <person name="Mondo S."/>
            <person name="Robb S."/>
            <person name="Idnurm A."/>
            <person name="Muszewska A."/>
            <person name="Steczkiewicz K."/>
            <person name="Masonjones S."/>
            <person name="Liao H.L."/>
            <person name="Gajdeczka M.T."/>
            <person name="Anike F."/>
            <person name="Vuek A."/>
            <person name="Anishchenko I.M."/>
            <person name="Voigt K."/>
            <person name="de Hoog G.S."/>
            <person name="Smith M.E."/>
            <person name="Heitman J."/>
            <person name="Vilgalys R."/>
            <person name="Stajich J.E."/>
        </authorList>
    </citation>
    <scope>NUCLEOTIDE SEQUENCE [LARGE SCALE GENOMIC DNA]</scope>
    <source>
        <strain evidence="2 3">LSU 92-RS-03</strain>
    </source>
</reference>
<evidence type="ECO:0000313" key="3">
    <source>
        <dbReference type="Proteomes" id="UP000253551"/>
    </source>
</evidence>
<dbReference type="Proteomes" id="UP000253551">
    <property type="component" value="Unassembled WGS sequence"/>
</dbReference>
<dbReference type="Gene3D" id="2.130.10.30">
    <property type="entry name" value="Regulator of chromosome condensation 1/beta-lactamase-inhibitor protein II"/>
    <property type="match status" value="1"/>
</dbReference>
<dbReference type="SMART" id="SM00256">
    <property type="entry name" value="FBOX"/>
    <property type="match status" value="1"/>
</dbReference>
<dbReference type="PROSITE" id="PS50181">
    <property type="entry name" value="FBOX"/>
    <property type="match status" value="1"/>
</dbReference>
<dbReference type="InterPro" id="IPR001810">
    <property type="entry name" value="F-box_dom"/>
</dbReference>
<dbReference type="OrthoDB" id="427480at2759"/>
<dbReference type="PANTHER" id="PTHR43173:SF37">
    <property type="entry name" value="ABC1 FAMILY PROTEIN C10F6.14C"/>
    <property type="match status" value="1"/>
</dbReference>
<dbReference type="InterPro" id="IPR011009">
    <property type="entry name" value="Kinase-like_dom_sf"/>
</dbReference>
<dbReference type="AlphaFoldDB" id="A0A367J547"/>
<accession>A0A367J547</accession>
<dbReference type="InterPro" id="IPR036047">
    <property type="entry name" value="F-box-like_dom_sf"/>
</dbReference>
<dbReference type="Pfam" id="PF03109">
    <property type="entry name" value="ABC1"/>
    <property type="match status" value="1"/>
</dbReference>
<name>A0A367J547_RHIST</name>
<dbReference type="Gene3D" id="1.20.1280.50">
    <property type="match status" value="1"/>
</dbReference>
<protein>
    <recommendedName>
        <fullName evidence="1">F-box domain-containing protein</fullName>
    </recommendedName>
</protein>
<gene>
    <name evidence="2" type="ORF">CU098_005105</name>
</gene>
<dbReference type="InterPro" id="IPR051130">
    <property type="entry name" value="Mito_struct-func_regulator"/>
</dbReference>
<dbReference type="InterPro" id="IPR009091">
    <property type="entry name" value="RCC1/BLIP-II"/>
</dbReference>